<comment type="caution">
    <text evidence="8">The sequence shown here is derived from an EMBL/GenBank/DDBJ whole genome shotgun (WGS) entry which is preliminary data.</text>
</comment>
<organism evidence="8 9">
    <name type="scientific">Penicillium chrysogenum</name>
    <name type="common">Penicillium notatum</name>
    <dbReference type="NCBI Taxonomy" id="5076"/>
    <lineage>
        <taxon>Eukaryota</taxon>
        <taxon>Fungi</taxon>
        <taxon>Dikarya</taxon>
        <taxon>Ascomycota</taxon>
        <taxon>Pezizomycotina</taxon>
        <taxon>Eurotiomycetes</taxon>
        <taxon>Eurotiomycetidae</taxon>
        <taxon>Eurotiales</taxon>
        <taxon>Aspergillaceae</taxon>
        <taxon>Penicillium</taxon>
        <taxon>Penicillium chrysogenum species complex</taxon>
    </lineage>
</organism>
<evidence type="ECO:0000256" key="4">
    <source>
        <dbReference type="ARBA" id="ARBA00023163"/>
    </source>
</evidence>
<evidence type="ECO:0000313" key="9">
    <source>
        <dbReference type="Proteomes" id="UP001220256"/>
    </source>
</evidence>
<evidence type="ECO:0000256" key="6">
    <source>
        <dbReference type="SAM" id="MobiDB-lite"/>
    </source>
</evidence>
<dbReference type="Pfam" id="PF25416">
    <property type="entry name" value="GRHL1_C"/>
    <property type="match status" value="1"/>
</dbReference>
<dbReference type="PANTHER" id="PTHR11037">
    <property type="entry name" value="TRANSCRIPTION FACTOR CP2"/>
    <property type="match status" value="1"/>
</dbReference>
<feature type="region of interest" description="Disordered" evidence="6">
    <location>
        <begin position="64"/>
        <end position="99"/>
    </location>
</feature>
<keyword evidence="5" id="KW-0539">Nucleus</keyword>
<evidence type="ECO:0000256" key="5">
    <source>
        <dbReference type="ARBA" id="ARBA00023242"/>
    </source>
</evidence>
<reference evidence="8 9" key="1">
    <citation type="journal article" date="2023" name="IMA Fungus">
        <title>Comparative genomic study of the Penicillium genus elucidates a diverse pangenome and 15 lateral gene transfer events.</title>
        <authorList>
            <person name="Petersen C."/>
            <person name="Sorensen T."/>
            <person name="Nielsen M.R."/>
            <person name="Sondergaard T.E."/>
            <person name="Sorensen J.L."/>
            <person name="Fitzpatrick D.A."/>
            <person name="Frisvad J.C."/>
            <person name="Nielsen K.L."/>
        </authorList>
    </citation>
    <scope>NUCLEOTIDE SEQUENCE [LARGE SCALE GENOMIC DNA]</scope>
    <source>
        <strain evidence="8 9">IBT 3361</strain>
    </source>
</reference>
<dbReference type="InterPro" id="IPR007604">
    <property type="entry name" value="CP2"/>
</dbReference>
<protein>
    <recommendedName>
        <fullName evidence="7">Grh/CP2 DB domain-containing protein</fullName>
    </recommendedName>
</protein>
<gene>
    <name evidence="8" type="ORF">N7505_007656</name>
</gene>
<accession>A0ABQ8WEQ4</accession>
<keyword evidence="9" id="KW-1185">Reference proteome</keyword>
<feature type="domain" description="Grh/CP2 DB" evidence="7">
    <location>
        <begin position="1"/>
        <end position="88"/>
    </location>
</feature>
<dbReference type="InterPro" id="IPR040167">
    <property type="entry name" value="TF_CP2-like"/>
</dbReference>
<evidence type="ECO:0000256" key="3">
    <source>
        <dbReference type="ARBA" id="ARBA00023125"/>
    </source>
</evidence>
<dbReference type="InterPro" id="IPR057520">
    <property type="entry name" value="GRHL1/CP2_C"/>
</dbReference>
<sequence length="294" mass="32632">MLRSDDGNKVMMNEPEMCYSVVKLFRYHGAERKLWNDKIRMEKKVEKLNKRIIQREANASFARPCHNNSAINGQQFDIPPRKKRKPSIAPRASPTSDQDLHAQLATTAEALSSVRPVSVLGLHGNMKDGLLEDQHSTGAIALVSEGVAHLLKSANVQVDSHSSDCQERSPKILVGTSRSPPPPANHPSKSVACLYVLFTQSGKQSQGTYYAIYLASRTFLNLKVELAAKLQIDPCLIIRIIWVNSKGLKVMVDDDVVRQLPEAQIMTGSVLEFLYTEMAPSGALRPEVEVELVF</sequence>
<evidence type="ECO:0000256" key="1">
    <source>
        <dbReference type="ARBA" id="ARBA00004123"/>
    </source>
</evidence>
<comment type="subcellular location">
    <subcellularLocation>
        <location evidence="1">Nucleus</location>
    </subcellularLocation>
</comment>
<keyword evidence="4" id="KW-0804">Transcription</keyword>
<evidence type="ECO:0000256" key="2">
    <source>
        <dbReference type="ARBA" id="ARBA00023015"/>
    </source>
</evidence>
<evidence type="ECO:0000259" key="7">
    <source>
        <dbReference type="PROSITE" id="PS51968"/>
    </source>
</evidence>
<name>A0ABQ8WEQ4_PENCH</name>
<dbReference type="Proteomes" id="UP001220256">
    <property type="component" value="Unassembled WGS sequence"/>
</dbReference>
<evidence type="ECO:0000313" key="8">
    <source>
        <dbReference type="EMBL" id="KAJ5264863.1"/>
    </source>
</evidence>
<dbReference type="PROSITE" id="PS51968">
    <property type="entry name" value="GRH_CP2_DB"/>
    <property type="match status" value="1"/>
</dbReference>
<proteinExistence type="predicted"/>
<keyword evidence="2" id="KW-0805">Transcription regulation</keyword>
<keyword evidence="3" id="KW-0238">DNA-binding</keyword>
<dbReference type="PANTHER" id="PTHR11037:SF20">
    <property type="entry name" value="PROTEIN GRAINYHEAD"/>
    <property type="match status" value="1"/>
</dbReference>
<dbReference type="EMBL" id="JAPVEB010000004">
    <property type="protein sequence ID" value="KAJ5264863.1"/>
    <property type="molecule type" value="Genomic_DNA"/>
</dbReference>
<feature type="compositionally biased region" description="Polar residues" evidence="6">
    <location>
        <begin position="66"/>
        <end position="75"/>
    </location>
</feature>